<feature type="binding site" evidence="6">
    <location>
        <position position="71"/>
    </location>
    <ligand>
        <name>FAD</name>
        <dbReference type="ChEBI" id="CHEBI:57692"/>
    </ligand>
</feature>
<dbReference type="InterPro" id="IPR001433">
    <property type="entry name" value="OxRdtase_FAD/NAD-bd"/>
</dbReference>
<evidence type="ECO:0000256" key="2">
    <source>
        <dbReference type="ARBA" id="ARBA00022630"/>
    </source>
</evidence>
<organism evidence="9">
    <name type="scientific">Cladocopium goreaui</name>
    <dbReference type="NCBI Taxonomy" id="2562237"/>
    <lineage>
        <taxon>Eukaryota</taxon>
        <taxon>Sar</taxon>
        <taxon>Alveolata</taxon>
        <taxon>Dinophyceae</taxon>
        <taxon>Suessiales</taxon>
        <taxon>Symbiodiniaceae</taxon>
        <taxon>Cladocopium</taxon>
    </lineage>
</organism>
<evidence type="ECO:0000256" key="6">
    <source>
        <dbReference type="PIRSR" id="PIRSR601834-1"/>
    </source>
</evidence>
<keyword evidence="11" id="KW-1185">Reference proteome</keyword>
<dbReference type="InterPro" id="IPR001709">
    <property type="entry name" value="Flavoprot_Pyr_Nucl_cyt_Rdtase"/>
</dbReference>
<gene>
    <name evidence="9" type="ORF">C1SCF055_LOCUS13051</name>
</gene>
<dbReference type="InterPro" id="IPR039261">
    <property type="entry name" value="FNR_nucleotide-bd"/>
</dbReference>
<comment type="similarity">
    <text evidence="7">Belongs to the flavoprotein pyridine nucleotide cytochrome reductase family.</text>
</comment>
<name>A0A9P1FQB1_9DINO</name>
<comment type="catalytic activity">
    <reaction evidence="7">
        <text>2 Fe(III)-[cytochrome b5] + NADH = 2 Fe(II)-[cytochrome b5] + NAD(+) + H(+)</text>
        <dbReference type="Rhea" id="RHEA:46680"/>
        <dbReference type="Rhea" id="RHEA-COMP:10438"/>
        <dbReference type="Rhea" id="RHEA-COMP:10439"/>
        <dbReference type="ChEBI" id="CHEBI:15378"/>
        <dbReference type="ChEBI" id="CHEBI:29033"/>
        <dbReference type="ChEBI" id="CHEBI:29034"/>
        <dbReference type="ChEBI" id="CHEBI:57540"/>
        <dbReference type="ChEBI" id="CHEBI:57945"/>
        <dbReference type="EC" id="1.6.2.2"/>
    </reaction>
</comment>
<dbReference type="CDD" id="cd06183">
    <property type="entry name" value="cyt_b5_reduct_like"/>
    <property type="match status" value="1"/>
</dbReference>
<keyword evidence="3 6" id="KW-0274">FAD</keyword>
<evidence type="ECO:0000313" key="11">
    <source>
        <dbReference type="Proteomes" id="UP001152797"/>
    </source>
</evidence>
<dbReference type="OrthoDB" id="417700at2759"/>
<proteinExistence type="inferred from homology"/>
<keyword evidence="5 7" id="KW-0520">NAD</keyword>
<dbReference type="GO" id="GO:0090524">
    <property type="term" value="F:cytochrome-b5 reductase activity, acting on NADH"/>
    <property type="evidence" value="ECO:0007669"/>
    <property type="project" value="UniProtKB-EC"/>
</dbReference>
<dbReference type="InterPro" id="IPR001834">
    <property type="entry name" value="CBR-like"/>
</dbReference>
<feature type="domain" description="FAD-binding FR-type" evidence="8">
    <location>
        <begin position="2"/>
        <end position="109"/>
    </location>
</feature>
<dbReference type="PANTHER" id="PTHR19370">
    <property type="entry name" value="NADH-CYTOCHROME B5 REDUCTASE"/>
    <property type="match status" value="1"/>
</dbReference>
<evidence type="ECO:0000313" key="10">
    <source>
        <dbReference type="EMBL" id="CAL4772936.1"/>
    </source>
</evidence>
<dbReference type="InterPro" id="IPR017938">
    <property type="entry name" value="Riboflavin_synthase-like_b-brl"/>
</dbReference>
<evidence type="ECO:0000256" key="3">
    <source>
        <dbReference type="ARBA" id="ARBA00022827"/>
    </source>
</evidence>
<feature type="binding site" evidence="6">
    <location>
        <position position="73"/>
    </location>
    <ligand>
        <name>FAD</name>
        <dbReference type="ChEBI" id="CHEBI:57692"/>
    </ligand>
</feature>
<sequence>MGSFRPFELLWKCRVTPSASVLRFRVADGLPLGGLGRTAPTGVKVRLPSTEVEKSYSPVTHPAKAGSFDLLVKAYPPREGGGVGAYLCGLEPGESALMKVKPAEFSHLAGSPLRPGRWDQLGLVACGTGVAPLFQVASEVLAWNNGTRVSMVLACRNEEEILMRPELEEMAKNPCFHFHVQLSSPKLTGWPRAASGRITAETLQNCLPLPGERSMILVCGTDGFVETMAGPIQRVKLPDGKKRKVQGPLSGYLAQLGFAADQVHKF</sequence>
<evidence type="ECO:0000256" key="7">
    <source>
        <dbReference type="RuleBase" id="RU361226"/>
    </source>
</evidence>
<dbReference type="InterPro" id="IPR017927">
    <property type="entry name" value="FAD-bd_FR_type"/>
</dbReference>
<dbReference type="EMBL" id="CAMXCT010001002">
    <property type="protein sequence ID" value="CAI3985624.1"/>
    <property type="molecule type" value="Genomic_DNA"/>
</dbReference>
<comment type="cofactor">
    <cofactor evidence="1 6 7">
        <name>FAD</name>
        <dbReference type="ChEBI" id="CHEBI:57692"/>
    </cofactor>
</comment>
<dbReference type="Proteomes" id="UP001152797">
    <property type="component" value="Unassembled WGS sequence"/>
</dbReference>
<dbReference type="SUPFAM" id="SSF63380">
    <property type="entry name" value="Riboflavin synthase domain-like"/>
    <property type="match status" value="1"/>
</dbReference>
<keyword evidence="2 6" id="KW-0285">Flavoprotein</keyword>
<evidence type="ECO:0000256" key="1">
    <source>
        <dbReference type="ARBA" id="ARBA00001974"/>
    </source>
</evidence>
<keyword evidence="4 7" id="KW-0560">Oxidoreductase</keyword>
<dbReference type="PRINTS" id="PR00371">
    <property type="entry name" value="FPNCR"/>
</dbReference>
<dbReference type="InterPro" id="IPR008333">
    <property type="entry name" value="Cbr1-like_FAD-bd_dom"/>
</dbReference>
<evidence type="ECO:0000256" key="5">
    <source>
        <dbReference type="ARBA" id="ARBA00023027"/>
    </source>
</evidence>
<evidence type="ECO:0000313" key="9">
    <source>
        <dbReference type="EMBL" id="CAI3985624.1"/>
    </source>
</evidence>
<evidence type="ECO:0000256" key="4">
    <source>
        <dbReference type="ARBA" id="ARBA00023002"/>
    </source>
</evidence>
<dbReference type="Pfam" id="PF00175">
    <property type="entry name" value="NAD_binding_1"/>
    <property type="match status" value="1"/>
</dbReference>
<feature type="binding site" evidence="6">
    <location>
        <position position="56"/>
    </location>
    <ligand>
        <name>FAD</name>
        <dbReference type="ChEBI" id="CHEBI:57692"/>
    </ligand>
</feature>
<reference evidence="10 11" key="2">
    <citation type="submission" date="2024-05" db="EMBL/GenBank/DDBJ databases">
        <authorList>
            <person name="Chen Y."/>
            <person name="Shah S."/>
            <person name="Dougan E. K."/>
            <person name="Thang M."/>
            <person name="Chan C."/>
        </authorList>
    </citation>
    <scope>NUCLEOTIDE SEQUENCE [LARGE SCALE GENOMIC DNA]</scope>
</reference>
<feature type="binding site" evidence="6">
    <location>
        <position position="83"/>
    </location>
    <ligand>
        <name>FAD</name>
        <dbReference type="ChEBI" id="CHEBI:57692"/>
    </ligand>
</feature>
<dbReference type="EC" id="1.6.2.2" evidence="7"/>
<protein>
    <recommendedName>
        <fullName evidence="7">NADH-cytochrome b5 reductase</fullName>
        <ecNumber evidence="7">1.6.2.2</ecNumber>
    </recommendedName>
</protein>
<dbReference type="AlphaFoldDB" id="A0A9P1FQB1"/>
<dbReference type="Pfam" id="PF00970">
    <property type="entry name" value="FAD_binding_6"/>
    <property type="match status" value="1"/>
</dbReference>
<dbReference type="SUPFAM" id="SSF52343">
    <property type="entry name" value="Ferredoxin reductase-like, C-terminal NADP-linked domain"/>
    <property type="match status" value="1"/>
</dbReference>
<dbReference type="PROSITE" id="PS51384">
    <property type="entry name" value="FAD_FR"/>
    <property type="match status" value="1"/>
</dbReference>
<dbReference type="Gene3D" id="3.40.50.80">
    <property type="entry name" value="Nucleotide-binding domain of ferredoxin-NADP reductase (FNR) module"/>
    <property type="match status" value="1"/>
</dbReference>
<dbReference type="PRINTS" id="PR00406">
    <property type="entry name" value="CYTB5RDTASE"/>
</dbReference>
<dbReference type="EMBL" id="CAMXCT030001002">
    <property type="protein sequence ID" value="CAL4772936.1"/>
    <property type="molecule type" value="Genomic_DNA"/>
</dbReference>
<comment type="caution">
    <text evidence="9">The sequence shown here is derived from an EMBL/GenBank/DDBJ whole genome shotgun (WGS) entry which is preliminary data.</text>
</comment>
<dbReference type="Gene3D" id="2.40.30.10">
    <property type="entry name" value="Translation factors"/>
    <property type="match status" value="1"/>
</dbReference>
<accession>A0A9P1FQB1</accession>
<reference evidence="9" key="1">
    <citation type="submission" date="2022-10" db="EMBL/GenBank/DDBJ databases">
        <authorList>
            <person name="Chen Y."/>
            <person name="Dougan E. K."/>
            <person name="Chan C."/>
            <person name="Rhodes N."/>
            <person name="Thang M."/>
        </authorList>
    </citation>
    <scope>NUCLEOTIDE SEQUENCE</scope>
</reference>
<evidence type="ECO:0000259" key="8">
    <source>
        <dbReference type="PROSITE" id="PS51384"/>
    </source>
</evidence>
<dbReference type="EMBL" id="CAMXCT020001002">
    <property type="protein sequence ID" value="CAL1138999.1"/>
    <property type="molecule type" value="Genomic_DNA"/>
</dbReference>